<dbReference type="AlphaFoldDB" id="A0A8T1X3Q4"/>
<comment type="caution">
    <text evidence="4">The sequence shown here is derived from an EMBL/GenBank/DDBJ whole genome shotgun (WGS) entry which is preliminary data.</text>
</comment>
<dbReference type="Pfam" id="PF00566">
    <property type="entry name" value="RabGAP-TBC"/>
    <property type="match status" value="1"/>
</dbReference>
<dbReference type="PANTHER" id="PTHR20913">
    <property type="entry name" value="TBC1 DOMAIN FAMILY MEMBER 20/GTPASE"/>
    <property type="match status" value="1"/>
</dbReference>
<dbReference type="PANTHER" id="PTHR20913:SF7">
    <property type="entry name" value="RE60063P"/>
    <property type="match status" value="1"/>
</dbReference>
<evidence type="ECO:0000313" key="5">
    <source>
        <dbReference type="Proteomes" id="UP000693981"/>
    </source>
</evidence>
<dbReference type="Proteomes" id="UP000693981">
    <property type="component" value="Unassembled WGS sequence"/>
</dbReference>
<accession>A0A8T1X3Q4</accession>
<dbReference type="OrthoDB" id="206700at2759"/>
<feature type="compositionally biased region" description="Basic and acidic residues" evidence="2">
    <location>
        <begin position="10"/>
        <end position="24"/>
    </location>
</feature>
<evidence type="ECO:0000313" key="4">
    <source>
        <dbReference type="EMBL" id="KAG7400575.1"/>
    </source>
</evidence>
<dbReference type="InterPro" id="IPR000195">
    <property type="entry name" value="Rab-GAP-TBC_dom"/>
</dbReference>
<organism evidence="4 5">
    <name type="scientific">Phytophthora boehmeriae</name>
    <dbReference type="NCBI Taxonomy" id="109152"/>
    <lineage>
        <taxon>Eukaryota</taxon>
        <taxon>Sar</taxon>
        <taxon>Stramenopiles</taxon>
        <taxon>Oomycota</taxon>
        <taxon>Peronosporomycetes</taxon>
        <taxon>Peronosporales</taxon>
        <taxon>Peronosporaceae</taxon>
        <taxon>Phytophthora</taxon>
    </lineage>
</organism>
<dbReference type="EMBL" id="JAGDFL010000027">
    <property type="protein sequence ID" value="KAG7400575.1"/>
    <property type="molecule type" value="Genomic_DNA"/>
</dbReference>
<dbReference type="GO" id="GO:0005789">
    <property type="term" value="C:endoplasmic reticulum membrane"/>
    <property type="evidence" value="ECO:0007669"/>
    <property type="project" value="TreeGrafter"/>
</dbReference>
<name>A0A8T1X3Q4_9STRA</name>
<keyword evidence="1" id="KW-0343">GTPase activation</keyword>
<feature type="region of interest" description="Disordered" evidence="2">
    <location>
        <begin position="1"/>
        <end position="24"/>
    </location>
</feature>
<dbReference type="PROSITE" id="PS50086">
    <property type="entry name" value="TBC_RABGAP"/>
    <property type="match status" value="1"/>
</dbReference>
<dbReference type="InterPro" id="IPR045913">
    <property type="entry name" value="TBC20/Gyp8-like"/>
</dbReference>
<keyword evidence="5" id="KW-1185">Reference proteome</keyword>
<sequence>MGSKKRSGHRDRGVRDRAPVERERRLVKQKEKEVRAVVNRLRALKSVSASDRDAELDACFVEVRRLAVSPKGLVSDAFRKELWPFLLGNCGGGDPVKCTGRNELIAVQNGSETAHRDAAQVEKDVERSLWHCDVARKLKESERRVKRRALTQIILAVLDANDELYYFQGYHDIVSVFLLALGNSPSTVQMVQRISGTYHREPMRSGFDHVMATTRLLFPLLDAADEELFGHLQESGVEPFFALPWMITWFAHQLRRFKDVTRILQLQPQPLQLEL</sequence>
<proteinExistence type="predicted"/>
<dbReference type="GO" id="GO:0005096">
    <property type="term" value="F:GTPase activator activity"/>
    <property type="evidence" value="ECO:0007669"/>
    <property type="project" value="UniProtKB-KW"/>
</dbReference>
<evidence type="ECO:0000256" key="1">
    <source>
        <dbReference type="ARBA" id="ARBA00022468"/>
    </source>
</evidence>
<feature type="domain" description="Rab-GAP TBC" evidence="3">
    <location>
        <begin position="73"/>
        <end position="271"/>
    </location>
</feature>
<gene>
    <name evidence="4" type="ORF">PHYBOEH_005098</name>
</gene>
<reference evidence="4" key="1">
    <citation type="submission" date="2021-02" db="EMBL/GenBank/DDBJ databases">
        <authorList>
            <person name="Palmer J.M."/>
        </authorList>
    </citation>
    <scope>NUCLEOTIDE SEQUENCE</scope>
    <source>
        <strain evidence="4">SCRP23</strain>
    </source>
</reference>
<evidence type="ECO:0000256" key="2">
    <source>
        <dbReference type="SAM" id="MobiDB-lite"/>
    </source>
</evidence>
<protein>
    <recommendedName>
        <fullName evidence="3">Rab-GAP TBC domain-containing protein</fullName>
    </recommendedName>
</protein>
<evidence type="ECO:0000259" key="3">
    <source>
        <dbReference type="PROSITE" id="PS50086"/>
    </source>
</evidence>
<dbReference type="GO" id="GO:0006888">
    <property type="term" value="P:endoplasmic reticulum to Golgi vesicle-mediated transport"/>
    <property type="evidence" value="ECO:0007669"/>
    <property type="project" value="TreeGrafter"/>
</dbReference>